<protein>
    <submittedName>
        <fullName evidence="1">Uncharacterized protein</fullName>
    </submittedName>
</protein>
<reference evidence="1" key="1">
    <citation type="submission" date="2020-11" db="EMBL/GenBank/DDBJ databases">
        <title>Azospira inquinata sp. nov.</title>
        <authorList>
            <person name="Moe W.M."/>
            <person name="Mikes M.C."/>
        </authorList>
    </citation>
    <scope>NUCLEOTIDE SEQUENCE</scope>
    <source>
        <strain evidence="1">Azo-3</strain>
    </source>
</reference>
<organism evidence="1 2">
    <name type="scientific">Azospira inquinata</name>
    <dbReference type="NCBI Taxonomy" id="2785627"/>
    <lineage>
        <taxon>Bacteria</taxon>
        <taxon>Pseudomonadati</taxon>
        <taxon>Pseudomonadota</taxon>
        <taxon>Betaproteobacteria</taxon>
        <taxon>Rhodocyclales</taxon>
        <taxon>Rhodocyclaceae</taxon>
        <taxon>Azospira</taxon>
    </lineage>
</organism>
<evidence type="ECO:0000313" key="2">
    <source>
        <dbReference type="Proteomes" id="UP000683428"/>
    </source>
</evidence>
<dbReference type="EMBL" id="CP064782">
    <property type="protein sequence ID" value="QWT50179.1"/>
    <property type="molecule type" value="Genomic_DNA"/>
</dbReference>
<keyword evidence="2" id="KW-1185">Reference proteome</keyword>
<dbReference type="KEGG" id="aiq:Azoinq_06210"/>
<evidence type="ECO:0000313" key="1">
    <source>
        <dbReference type="EMBL" id="QWT50179.1"/>
    </source>
</evidence>
<sequence>MFINQTESNEFLQSLKQAGVTIQNEREVTERLAEAGEWHYAFRTLVNAGKRIGIHFAPSTPIQPQQLDNVFAQFRFNSTDASAFEAALQG</sequence>
<dbReference type="RefSeq" id="WP_216130933.1">
    <property type="nucleotide sequence ID" value="NZ_CP064782.1"/>
</dbReference>
<gene>
    <name evidence="1" type="ORF">Azoinq_06210</name>
</gene>
<accession>A0A975XVU0</accession>
<name>A0A975XVU0_9RHOO</name>
<dbReference type="AlphaFoldDB" id="A0A975XVU0"/>
<dbReference type="Proteomes" id="UP000683428">
    <property type="component" value="Chromosome"/>
</dbReference>
<proteinExistence type="predicted"/>